<dbReference type="Gene3D" id="3.90.1200.10">
    <property type="match status" value="1"/>
</dbReference>
<dbReference type="Pfam" id="PF01636">
    <property type="entry name" value="APH"/>
    <property type="match status" value="1"/>
</dbReference>
<protein>
    <recommendedName>
        <fullName evidence="1">Aminoglycoside phosphotransferase domain-containing protein</fullName>
    </recommendedName>
</protein>
<evidence type="ECO:0000313" key="3">
    <source>
        <dbReference type="Proteomes" id="UP000191500"/>
    </source>
</evidence>
<sequence length="221" mass="25462">MSSSEDPCPACKWTPDQQRRCNYESSVRLFYGASSRRYWSLGSKFVLKEREKDPPSYEVINTHFIKENTTIPVHTTIQEWTEGENTADELWDALAKSLSDKVPEVVRSRLRDSMPSPHPWTFTHGDLTSCNIVDPTNFGLRALIDWEGSAYFPVWWEFTVAGFGLGDEDLEWKRLLLGNLANHKEARTWFLEFTSFASRSSDSNTRLKVLKECGIEEDIDI</sequence>
<dbReference type="STRING" id="36646.A0A1V6ULQ0"/>
<comment type="caution">
    <text evidence="2">The sequence shown here is derived from an EMBL/GenBank/DDBJ whole genome shotgun (WGS) entry which is preliminary data.</text>
</comment>
<dbReference type="InterPro" id="IPR002575">
    <property type="entry name" value="Aminoglycoside_PTrfase"/>
</dbReference>
<proteinExistence type="predicted"/>
<dbReference type="InterPro" id="IPR011009">
    <property type="entry name" value="Kinase-like_dom_sf"/>
</dbReference>
<reference evidence="3" key="1">
    <citation type="journal article" date="2017" name="Nat. Microbiol.">
        <title>Global analysis of biosynthetic gene clusters reveals vast potential of secondary metabolite production in Penicillium species.</title>
        <authorList>
            <person name="Nielsen J.C."/>
            <person name="Grijseels S."/>
            <person name="Prigent S."/>
            <person name="Ji B."/>
            <person name="Dainat J."/>
            <person name="Nielsen K.F."/>
            <person name="Frisvad J.C."/>
            <person name="Workman M."/>
            <person name="Nielsen J."/>
        </authorList>
    </citation>
    <scope>NUCLEOTIDE SEQUENCE [LARGE SCALE GENOMIC DNA]</scope>
    <source>
        <strain evidence="3">IBT 31321</strain>
    </source>
</reference>
<accession>A0A1V6ULQ0</accession>
<keyword evidence="3" id="KW-1185">Reference proteome</keyword>
<dbReference type="Proteomes" id="UP000191500">
    <property type="component" value="Unassembled WGS sequence"/>
</dbReference>
<dbReference type="EMBL" id="MDDG01000007">
    <property type="protein sequence ID" value="OQE39327.1"/>
    <property type="molecule type" value="Genomic_DNA"/>
</dbReference>
<dbReference type="SUPFAM" id="SSF56112">
    <property type="entry name" value="Protein kinase-like (PK-like)"/>
    <property type="match status" value="1"/>
</dbReference>
<gene>
    <name evidence="2" type="ORF">PENCOP_c007G06760</name>
</gene>
<evidence type="ECO:0000259" key="1">
    <source>
        <dbReference type="Pfam" id="PF01636"/>
    </source>
</evidence>
<feature type="domain" description="Aminoglycoside phosphotransferase" evidence="1">
    <location>
        <begin position="92"/>
        <end position="163"/>
    </location>
</feature>
<evidence type="ECO:0000313" key="2">
    <source>
        <dbReference type="EMBL" id="OQE39327.1"/>
    </source>
</evidence>
<name>A0A1V6ULQ0_9EURO</name>
<organism evidence="2 3">
    <name type="scientific">Penicillium coprophilum</name>
    <dbReference type="NCBI Taxonomy" id="36646"/>
    <lineage>
        <taxon>Eukaryota</taxon>
        <taxon>Fungi</taxon>
        <taxon>Dikarya</taxon>
        <taxon>Ascomycota</taxon>
        <taxon>Pezizomycotina</taxon>
        <taxon>Eurotiomycetes</taxon>
        <taxon>Eurotiomycetidae</taxon>
        <taxon>Eurotiales</taxon>
        <taxon>Aspergillaceae</taxon>
        <taxon>Penicillium</taxon>
    </lineage>
</organism>
<dbReference type="AlphaFoldDB" id="A0A1V6ULQ0"/>